<evidence type="ECO:0000313" key="2">
    <source>
        <dbReference type="EMBL" id="GJE60433.1"/>
    </source>
</evidence>
<evidence type="ECO:0000313" key="3">
    <source>
        <dbReference type="Proteomes" id="UP001055057"/>
    </source>
</evidence>
<gene>
    <name evidence="2" type="ORF">MPOCJGCO_2545</name>
</gene>
<sequence>MSHAQRPAPRSRLARRAEEAALLAAAIALALPLILPFA</sequence>
<keyword evidence="1" id="KW-0812">Transmembrane</keyword>
<protein>
    <recommendedName>
        <fullName evidence="4">ABC transporter permease</fullName>
    </recommendedName>
</protein>
<reference evidence="2" key="2">
    <citation type="submission" date="2021-08" db="EMBL/GenBank/DDBJ databases">
        <authorList>
            <person name="Tani A."/>
            <person name="Ola A."/>
            <person name="Ogura Y."/>
            <person name="Katsura K."/>
            <person name="Hayashi T."/>
        </authorList>
    </citation>
    <scope>NUCLEOTIDE SEQUENCE</scope>
    <source>
        <strain evidence="2">DSM 23632</strain>
    </source>
</reference>
<evidence type="ECO:0008006" key="4">
    <source>
        <dbReference type="Google" id="ProtNLM"/>
    </source>
</evidence>
<accession>A0ABQ4TYX5</accession>
<evidence type="ECO:0000256" key="1">
    <source>
        <dbReference type="SAM" id="Phobius"/>
    </source>
</evidence>
<reference evidence="2" key="1">
    <citation type="journal article" date="2021" name="Front. Microbiol.">
        <title>Comprehensive Comparative Genomics and Phenotyping of Methylobacterium Species.</title>
        <authorList>
            <person name="Alessa O."/>
            <person name="Ogura Y."/>
            <person name="Fujitani Y."/>
            <person name="Takami H."/>
            <person name="Hayashi T."/>
            <person name="Sahin N."/>
            <person name="Tani A."/>
        </authorList>
    </citation>
    <scope>NUCLEOTIDE SEQUENCE</scope>
    <source>
        <strain evidence="2">DSM 23632</strain>
    </source>
</reference>
<name>A0ABQ4TYX5_9HYPH</name>
<dbReference type="Proteomes" id="UP001055057">
    <property type="component" value="Unassembled WGS sequence"/>
</dbReference>
<keyword evidence="3" id="KW-1185">Reference proteome</keyword>
<comment type="caution">
    <text evidence="2">The sequence shown here is derived from an EMBL/GenBank/DDBJ whole genome shotgun (WGS) entry which is preliminary data.</text>
</comment>
<keyword evidence="1" id="KW-0472">Membrane</keyword>
<organism evidence="2 3">
    <name type="scientific">Methylobacterium trifolii</name>
    <dbReference type="NCBI Taxonomy" id="1003092"/>
    <lineage>
        <taxon>Bacteria</taxon>
        <taxon>Pseudomonadati</taxon>
        <taxon>Pseudomonadota</taxon>
        <taxon>Alphaproteobacteria</taxon>
        <taxon>Hyphomicrobiales</taxon>
        <taxon>Methylobacteriaceae</taxon>
        <taxon>Methylobacterium</taxon>
    </lineage>
</organism>
<feature type="transmembrane region" description="Helical" evidence="1">
    <location>
        <begin position="20"/>
        <end position="37"/>
    </location>
</feature>
<keyword evidence="1" id="KW-1133">Transmembrane helix</keyword>
<proteinExistence type="predicted"/>
<dbReference type="EMBL" id="BPRB01000135">
    <property type="protein sequence ID" value="GJE60433.1"/>
    <property type="molecule type" value="Genomic_DNA"/>
</dbReference>